<proteinExistence type="inferred from homology"/>
<evidence type="ECO:0000256" key="1">
    <source>
        <dbReference type="ARBA" id="ARBA00008304"/>
    </source>
</evidence>
<feature type="compositionally biased region" description="Low complexity" evidence="3">
    <location>
        <begin position="284"/>
        <end position="297"/>
    </location>
</feature>
<evidence type="ECO:0000313" key="5">
    <source>
        <dbReference type="EMBL" id="CDP34354.1"/>
    </source>
</evidence>
<dbReference type="Pfam" id="PF20210">
    <property type="entry name" value="Laa1_Sip1_HTR5"/>
    <property type="match status" value="1"/>
</dbReference>
<dbReference type="GO" id="GO:0005829">
    <property type="term" value="C:cytosol"/>
    <property type="evidence" value="ECO:0007669"/>
    <property type="project" value="GOC"/>
</dbReference>
<feature type="region of interest" description="Disordered" evidence="3">
    <location>
        <begin position="2046"/>
        <end position="2071"/>
    </location>
</feature>
<dbReference type="EMBL" id="HG937693">
    <property type="protein sequence ID" value="CDP34354.1"/>
    <property type="molecule type" value="Genomic_DNA"/>
</dbReference>
<dbReference type="GO" id="GO:0008104">
    <property type="term" value="P:intracellular protein localization"/>
    <property type="evidence" value="ECO:0007669"/>
    <property type="project" value="TreeGrafter"/>
</dbReference>
<dbReference type="PhylomeDB" id="A0A060T0R4"/>
<sequence length="2071" mass="226904">MDKPLSDLDLPVSALTGLPPDKQLVELCAWLSQLVAHLRNLESVDNDAAAFVVAEIEKLYDYIQKAPKDQPITVTKPLRDLVGALFALVYAPDNARGVYETANKQLSIVNSGKVDKYSDMKHMAVVALKAIFDTAGERISSLAPLAAISIIKHIKSSVPQNGFKISLLEALRAVCTSSGDAFDDSLAKDTWKLFRTLAADKSSRIAALSYSVLEALASVRIVFRSSSDFDTFKSLYYKSLDSPHSIVRQSAAKCFATVLLQCFGLADFKIEGPGALSRKRTTSKRAASSNSSAGSSGKNKDGDDDDDNADESHQVSKSKSASFYSLTLSQILDLFTSSYLQAHSSPRIRTGVTQTIAFFLLSADHGIVETNYQRIASSLLDSVINYTLFKSTKFQVLALRQDVVFLLTDIIAVEALGEYGQIAALKSLCSEILSKQPQTDAQGSGTTKETLVATLQTCTNLINFLGSAVASSVDVIRPPLMALLEHTSYSVRMAACVALKSLVNALPSLLIPSLTSSLNHINSEVALLSKQESQAHKIIGHAYFASVLLSLTVSKSQYSSLDLASRALATAISLLKSTGSMEVLVVQIQSAWLLLCGLMPLGPNFVKVHLSQLLLLWKSALYKPPTKDGHDKSTIELSYHLHVRYYAISSVVMFLKYNSKLVTSDVARRIGVMLQNTMAFLSSIPSSKIMNDDPSKQIDKSLSIYDYHMMVSQRVLQAYLLFSHYQHAVDLFPANLLTSTLTWFADPQIRSPKLGTAIAASSGAIDSVWEINDNVAFGLTSRVQGYDILNLSDNLADTSAKSRKKDSEMFEDQQKHWLSDTDWADQLERNIQRPILPSTEFDFQSIFDDDQRSMPVSAPTQVVNYAIELFAVLLPTQTHKVQESILDQVRGHVRSAPAAGQKNTEKRTVTFINCLSTVHASLKYALSFGKDSLKSTRNLAILLDIAKAALGNQDPYVRNIGAQTMGMLCALGGSSVIAENVKYLIDEIVANRDPNARAGCSVSLGYILKYVGSMFAGLHLKTVLGILMSLANDPHPVVHFWALEAISITISSTGLSFTNFASTTLSTLAKLYSQESHGPEIASTASSNLNVGLDTSRIIARCLRALINVLGPDLRESDKMRDGVLNLLEQLSILGMSSPGVKIEVQRSNQELLLFAPGSVNLKTFSKEVRNNLLDMKIDSPLQRAAVDGLYQLIRTESLRILEYAGQSLTTDIWLAYNQSPRDGELRRFIENLLEQSGEQFPLQWVARIQNVQLKPQRFFEQSSSKGIKFAQQKAGSTDASKGADVDLGDEEGASFASKGGGDDQESGQGSGEGGSGPQMDEPLKWQTRALSVSLLRRLLEIMIKGKTVKQKEASPLAGKIGDIIKIAFSASTAPVSELRLLGLQLLDDVISGFKDLADPDFREVALLEQYQAQISSALTPAFSSDSSPELALQAIRVCATFIGSGISERMDRILKILTNALESCSSNASSITLGSLQVASPNAQVMLRVAILSLWAELQVSSVQDGKEYLEDIVGPYIPTLVPLWISSLREFAKLRFEPEQTSNFNTSMSSLSGSIEQMYSALKRTSVLPIYMESWLQQVDAIASLIEKDRKLVFSILDEKERESDDTEGIMYSNEPAAFFFVLFGLCFEALVRPSHGAYENRLKVLMALQRILHPSVSGTAIYQDIVFAETIDVLDRIILTGSLEEQKVIVSIVAEMCINHPGSANNHSLGTDKSSAESDQITESVDQLFELFRVVMLCLTNIFPFLANSEQRPKLINENPTMLTLVRTCLGSLVSMIESFPNIIKVDLYACLLYVFGRLLEEPQCQKSVVSYSLVVEKKLLQSMMKTRSAYQSEDKAIDRAIITAMSHIVGLLKSADTNEEGLMRRKNCLLSSVVLITTCASVFNEEDWFLHELGNLMIENIAIPELTQVTSDCLRGVLVSCSGTIVGKVITENTVPSLISMANNGDSGKPSVAKPVNDIMVAFVKSLTDKQNAIHGLSIVLPTLIQFIGDRSSPIPPDQRVTYSREKFIELATFNGEAFKEVVQKGLSQWQRTLLEKVLRGEQQDTERPVVGSDDDSEPQIQLKSFA</sequence>
<dbReference type="InterPro" id="IPR040108">
    <property type="entry name" value="Laa1/Sip1/HEATR5"/>
</dbReference>
<dbReference type="InterPro" id="IPR046837">
    <property type="entry name" value="Laa1/Sip1/HEATR5-like_HEAT"/>
</dbReference>
<dbReference type="Pfam" id="PF25808">
    <property type="entry name" value="TPR_LAA1_C"/>
    <property type="match status" value="1"/>
</dbReference>
<dbReference type="PANTHER" id="PTHR21663">
    <property type="entry name" value="HYPOTHETICAL HEAT DOMAIN-CONTAINING"/>
    <property type="match status" value="1"/>
</dbReference>
<evidence type="ECO:0000259" key="4">
    <source>
        <dbReference type="Pfam" id="PF25808"/>
    </source>
</evidence>
<dbReference type="SUPFAM" id="SSF48371">
    <property type="entry name" value="ARM repeat"/>
    <property type="match status" value="2"/>
</dbReference>
<comment type="similarity">
    <text evidence="1">Belongs to the HEATR5 family.</text>
</comment>
<dbReference type="InterPro" id="IPR011989">
    <property type="entry name" value="ARM-like"/>
</dbReference>
<dbReference type="InterPro" id="IPR000357">
    <property type="entry name" value="HEAT"/>
</dbReference>
<organism evidence="5">
    <name type="scientific">Blastobotrys adeninivorans</name>
    <name type="common">Yeast</name>
    <name type="synonym">Arxula adeninivorans</name>
    <dbReference type="NCBI Taxonomy" id="409370"/>
    <lineage>
        <taxon>Eukaryota</taxon>
        <taxon>Fungi</taxon>
        <taxon>Dikarya</taxon>
        <taxon>Ascomycota</taxon>
        <taxon>Saccharomycotina</taxon>
        <taxon>Dipodascomycetes</taxon>
        <taxon>Dipodascales</taxon>
        <taxon>Trichomonascaceae</taxon>
        <taxon>Blastobotrys</taxon>
    </lineage>
</organism>
<dbReference type="InterPro" id="IPR057981">
    <property type="entry name" value="TPR_LAA1-like_C"/>
</dbReference>
<feature type="region of interest" description="Disordered" evidence="3">
    <location>
        <begin position="279"/>
        <end position="316"/>
    </location>
</feature>
<protein>
    <submittedName>
        <fullName evidence="5">ARAD1C10428p</fullName>
    </submittedName>
</protein>
<reference evidence="5" key="1">
    <citation type="submission" date="2014-02" db="EMBL/GenBank/DDBJ databases">
        <authorList>
            <person name="Genoscope - CEA"/>
        </authorList>
    </citation>
    <scope>NUCLEOTIDE SEQUENCE</scope>
    <source>
        <strain evidence="5">LS3</strain>
    </source>
</reference>
<evidence type="ECO:0000256" key="3">
    <source>
        <dbReference type="SAM" id="MobiDB-lite"/>
    </source>
</evidence>
<dbReference type="GO" id="GO:0016020">
    <property type="term" value="C:membrane"/>
    <property type="evidence" value="ECO:0007669"/>
    <property type="project" value="TreeGrafter"/>
</dbReference>
<dbReference type="GO" id="GO:0005794">
    <property type="term" value="C:Golgi apparatus"/>
    <property type="evidence" value="ECO:0007669"/>
    <property type="project" value="TreeGrafter"/>
</dbReference>
<accession>A0A060T0R4</accession>
<reference evidence="5" key="2">
    <citation type="submission" date="2014-06" db="EMBL/GenBank/DDBJ databases">
        <title>The complete genome of Blastobotrys (Arxula) adeninivorans LS3 - a yeast of biotechnological interest.</title>
        <authorList>
            <person name="Kunze G."/>
            <person name="Gaillardin C."/>
            <person name="Czernicka M."/>
            <person name="Durrens P."/>
            <person name="Martin T."/>
            <person name="Boer E."/>
            <person name="Gabaldon T."/>
            <person name="Cruz J."/>
            <person name="Talla E."/>
            <person name="Marck C."/>
            <person name="Goffeau A."/>
            <person name="Barbe V."/>
            <person name="Baret P."/>
            <person name="Baronian K."/>
            <person name="Beier S."/>
            <person name="Bleykasten C."/>
            <person name="Bode R."/>
            <person name="Casaregola S."/>
            <person name="Despons L."/>
            <person name="Fairhead C."/>
            <person name="Giersberg M."/>
            <person name="Gierski P."/>
            <person name="Hahnel U."/>
            <person name="Hartmann A."/>
            <person name="Jankowska D."/>
            <person name="Jubin C."/>
            <person name="Jung P."/>
            <person name="Lafontaine I."/>
            <person name="Leh-Louis V."/>
            <person name="Lemaire M."/>
            <person name="Marcet-Houben M."/>
            <person name="Mascher M."/>
            <person name="Morel G."/>
            <person name="Richard G.-F."/>
            <person name="Riechen J."/>
            <person name="Sacerdot C."/>
            <person name="Sarkar A."/>
            <person name="Savel G."/>
            <person name="Schacherer J."/>
            <person name="Sherman D."/>
            <person name="Straub M.-L."/>
            <person name="Stein N."/>
            <person name="Thierry A."/>
            <person name="Trautwein-Schult A."/>
            <person name="Westhof E."/>
            <person name="Worch S."/>
            <person name="Dujon B."/>
            <person name="Souciet J.-L."/>
            <person name="Wincker P."/>
            <person name="Scholz U."/>
            <person name="Neuveglise N."/>
        </authorList>
    </citation>
    <scope>NUCLEOTIDE SEQUENCE</scope>
    <source>
        <strain evidence="5">LS3</strain>
    </source>
</reference>
<dbReference type="Gene3D" id="1.25.10.10">
    <property type="entry name" value="Leucine-rich Repeat Variant"/>
    <property type="match status" value="4"/>
</dbReference>
<gene>
    <name evidence="5" type="ORF">GNLVRS02_ARAD1C10428g</name>
</gene>
<dbReference type="Pfam" id="PF02985">
    <property type="entry name" value="HEAT"/>
    <property type="match status" value="1"/>
</dbReference>
<dbReference type="Pfam" id="PF25468">
    <property type="entry name" value="HEAT_HEATR5A"/>
    <property type="match status" value="1"/>
</dbReference>
<name>A0A060T0R4_BLAAD</name>
<dbReference type="GO" id="GO:0006897">
    <property type="term" value="P:endocytosis"/>
    <property type="evidence" value="ECO:0007669"/>
    <property type="project" value="TreeGrafter"/>
</dbReference>
<dbReference type="PANTHER" id="PTHR21663:SF0">
    <property type="entry name" value="HEAT REPEAT-CONTAINING PROTEIN 5B"/>
    <property type="match status" value="1"/>
</dbReference>
<dbReference type="GO" id="GO:0030139">
    <property type="term" value="C:endocytic vesicle"/>
    <property type="evidence" value="ECO:0007669"/>
    <property type="project" value="TreeGrafter"/>
</dbReference>
<dbReference type="GO" id="GO:0042147">
    <property type="term" value="P:retrograde transport, endosome to Golgi"/>
    <property type="evidence" value="ECO:0007669"/>
    <property type="project" value="TreeGrafter"/>
</dbReference>
<feature type="domain" description="LAA1-like C-terminal TPR repeats" evidence="4">
    <location>
        <begin position="1899"/>
        <end position="2051"/>
    </location>
</feature>
<keyword evidence="2" id="KW-0677">Repeat</keyword>
<dbReference type="InterPro" id="IPR016024">
    <property type="entry name" value="ARM-type_fold"/>
</dbReference>
<feature type="region of interest" description="Disordered" evidence="3">
    <location>
        <begin position="1271"/>
        <end position="1323"/>
    </location>
</feature>
<evidence type="ECO:0000256" key="2">
    <source>
        <dbReference type="ARBA" id="ARBA00022737"/>
    </source>
</evidence>